<dbReference type="CDD" id="cd02038">
    <property type="entry name" value="FlhG-like"/>
    <property type="match status" value="1"/>
</dbReference>
<dbReference type="PANTHER" id="PTHR43384">
    <property type="entry name" value="SEPTUM SITE-DETERMINING PROTEIN MIND HOMOLOG, CHLOROPLASTIC-RELATED"/>
    <property type="match status" value="1"/>
</dbReference>
<dbReference type="PANTHER" id="PTHR43384:SF4">
    <property type="entry name" value="CELLULOSE BIOSYNTHESIS PROTEIN BCSQ-RELATED"/>
    <property type="match status" value="1"/>
</dbReference>
<dbReference type="GO" id="GO:0009898">
    <property type="term" value="C:cytoplasmic side of plasma membrane"/>
    <property type="evidence" value="ECO:0007669"/>
    <property type="project" value="TreeGrafter"/>
</dbReference>
<dbReference type="Gene3D" id="3.40.50.300">
    <property type="entry name" value="P-loop containing nucleotide triphosphate hydrolases"/>
    <property type="match status" value="1"/>
</dbReference>
<reference evidence="1 2" key="1">
    <citation type="submission" date="2019-04" db="EMBL/GenBank/DDBJ databases">
        <title>Complete genome sequencing of Piscirickettsia salmonis strain Psal-009.</title>
        <authorList>
            <person name="Schober I."/>
            <person name="Bunk B."/>
            <person name="Sproer C."/>
            <person name="Carril G.P."/>
            <person name="Riedel T."/>
            <person name="Flores-Herrera P.A."/>
            <person name="Nourdin-Galindo G."/>
            <person name="Marshall S.H."/>
            <person name="Overmann J."/>
        </authorList>
    </citation>
    <scope>NUCLEOTIDE SEQUENCE [LARGE SCALE GENOMIC DNA]</scope>
    <source>
        <strain evidence="1 2">Psal-009</strain>
    </source>
</reference>
<organism evidence="1 2">
    <name type="scientific">Piscirickettsia salmonis</name>
    <dbReference type="NCBI Taxonomy" id="1238"/>
    <lineage>
        <taxon>Bacteria</taxon>
        <taxon>Pseudomonadati</taxon>
        <taxon>Pseudomonadota</taxon>
        <taxon>Gammaproteobacteria</taxon>
        <taxon>Thiotrichales</taxon>
        <taxon>Piscirickettsiaceae</taxon>
        <taxon>Piscirickettsia</taxon>
    </lineage>
</organism>
<dbReference type="InterPro" id="IPR027417">
    <property type="entry name" value="P-loop_NTPase"/>
</dbReference>
<accession>A0A9Q6LL65</accession>
<dbReference type="SUPFAM" id="SSF52540">
    <property type="entry name" value="P-loop containing nucleoside triphosphate hydrolases"/>
    <property type="match status" value="1"/>
</dbReference>
<dbReference type="InterPro" id="IPR033756">
    <property type="entry name" value="YlxH/NBP35"/>
</dbReference>
<dbReference type="FunFam" id="3.40.50.300:FF:000158">
    <property type="entry name" value="Site-determining protein"/>
    <property type="match status" value="1"/>
</dbReference>
<dbReference type="GeneID" id="66740931"/>
<dbReference type="PIRSF" id="PIRSF003092">
    <property type="entry name" value="MinD"/>
    <property type="match status" value="1"/>
</dbReference>
<dbReference type="GO" id="GO:0016887">
    <property type="term" value="F:ATP hydrolysis activity"/>
    <property type="evidence" value="ECO:0007669"/>
    <property type="project" value="TreeGrafter"/>
</dbReference>
<proteinExistence type="predicted"/>
<dbReference type="RefSeq" id="WP_129556524.1">
    <property type="nucleotide sequence ID" value="NZ_CP012413.1"/>
</dbReference>
<dbReference type="GO" id="GO:0051782">
    <property type="term" value="P:negative regulation of cell division"/>
    <property type="evidence" value="ECO:0007669"/>
    <property type="project" value="TreeGrafter"/>
</dbReference>
<dbReference type="EMBL" id="CP038908">
    <property type="protein sequence ID" value="QGO05869.1"/>
    <property type="molecule type" value="Genomic_DNA"/>
</dbReference>
<dbReference type="InterPro" id="IPR025501">
    <property type="entry name" value="MinD_FleN"/>
</dbReference>
<dbReference type="Pfam" id="PF10609">
    <property type="entry name" value="ParA"/>
    <property type="match status" value="1"/>
</dbReference>
<dbReference type="GO" id="GO:0005524">
    <property type="term" value="F:ATP binding"/>
    <property type="evidence" value="ECO:0007669"/>
    <property type="project" value="TreeGrafter"/>
</dbReference>
<sequence>MEEKCYDQAEGLRKRMQDPNKPTQVIAVTGGKGGVGKTNISVNLSIALARQGQSVMLLDADLGLANVDVLLGIHPKYNLVDVLEGSCGLDDIIVEGPAGVKIIPSASGLQKMSELSLREHASLVQAFNHLTASLDILVVDTAAGISDTVVSFARASHEVIIVVCDEPTSITDAYALIKLLSTEYNMRRFRILANMVKNTQQGEKLFEKMIAVTDRFLDVMLQYAGALPFDPYIKKSVQKQKAVIDIYPRSDAAMALTALAKQIQHWQAPKTASGQTEFFVERLVKQQSAVEGAIA</sequence>
<evidence type="ECO:0000313" key="2">
    <source>
        <dbReference type="Proteomes" id="UP000422232"/>
    </source>
</evidence>
<dbReference type="InterPro" id="IPR033875">
    <property type="entry name" value="FlhG"/>
</dbReference>
<dbReference type="InterPro" id="IPR050625">
    <property type="entry name" value="ParA/MinD_ATPase"/>
</dbReference>
<dbReference type="Proteomes" id="UP000422232">
    <property type="component" value="Chromosome"/>
</dbReference>
<gene>
    <name evidence="1" type="primary">ylxH</name>
    <name evidence="1" type="ORF">Psal009_01766</name>
</gene>
<dbReference type="AlphaFoldDB" id="A0A9Q6LL65"/>
<keyword evidence="2" id="KW-1185">Reference proteome</keyword>
<name>A0A9Q6LL65_PISSA</name>
<dbReference type="GO" id="GO:0005829">
    <property type="term" value="C:cytosol"/>
    <property type="evidence" value="ECO:0007669"/>
    <property type="project" value="TreeGrafter"/>
</dbReference>
<protein>
    <submittedName>
        <fullName evidence="1">Flagellum site-determining protein YlxH</fullName>
    </submittedName>
</protein>
<evidence type="ECO:0000313" key="1">
    <source>
        <dbReference type="EMBL" id="QGO05869.1"/>
    </source>
</evidence>